<dbReference type="PANTHER" id="PTHR31038:SF2">
    <property type="entry name" value="PROTEIN RETICULATA-RELATED 1, CHLOROPLASTIC"/>
    <property type="match status" value="1"/>
</dbReference>
<feature type="compositionally biased region" description="Acidic residues" evidence="10">
    <location>
        <begin position="138"/>
        <end position="155"/>
    </location>
</feature>
<proteinExistence type="inferred from homology"/>
<feature type="compositionally biased region" description="Low complexity" evidence="10">
    <location>
        <begin position="544"/>
        <end position="553"/>
    </location>
</feature>
<feature type="compositionally biased region" description="Gly residues" evidence="10">
    <location>
        <begin position="119"/>
        <end position="137"/>
    </location>
</feature>
<accession>A0ABQ7GI61</accession>
<evidence type="ECO:0000256" key="1">
    <source>
        <dbReference type="ARBA" id="ARBA00004141"/>
    </source>
</evidence>
<comment type="caution">
    <text evidence="11">The sequence shown here is derived from an EMBL/GenBank/DDBJ whole genome shotgun (WGS) entry which is preliminary data.</text>
</comment>
<reference evidence="11" key="1">
    <citation type="submission" date="2017-08" db="EMBL/GenBank/DDBJ databases">
        <authorList>
            <person name="Polle J.E."/>
            <person name="Barry K."/>
            <person name="Cushman J."/>
            <person name="Schmutz J."/>
            <person name="Tran D."/>
            <person name="Hathwaick L.T."/>
            <person name="Yim W.C."/>
            <person name="Jenkins J."/>
            <person name="Mckie-Krisberg Z.M."/>
            <person name="Prochnik S."/>
            <person name="Lindquist E."/>
            <person name="Dockter R.B."/>
            <person name="Adam C."/>
            <person name="Molina H."/>
            <person name="Bunkerborg J."/>
            <person name="Jin E."/>
            <person name="Buchheim M."/>
            <person name="Magnuson J."/>
        </authorList>
    </citation>
    <scope>NUCLEOTIDE SEQUENCE</scope>
    <source>
        <strain evidence="11">CCAP 19/18</strain>
    </source>
</reference>
<feature type="compositionally biased region" description="Low complexity" evidence="10">
    <location>
        <begin position="488"/>
        <end position="507"/>
    </location>
</feature>
<keyword evidence="4" id="KW-0150">Chloroplast</keyword>
<dbReference type="PANTHER" id="PTHR31038">
    <property type="entry name" value="EXPRESSED PROTEIN-RELATED"/>
    <property type="match status" value="1"/>
</dbReference>
<gene>
    <name evidence="11" type="ORF">DUNSADRAFT_9123</name>
</gene>
<dbReference type="EMBL" id="MU069765">
    <property type="protein sequence ID" value="KAF5834300.1"/>
    <property type="molecule type" value="Genomic_DNA"/>
</dbReference>
<keyword evidence="12" id="KW-1185">Reference proteome</keyword>
<evidence type="ECO:0000256" key="2">
    <source>
        <dbReference type="ARBA" id="ARBA00004229"/>
    </source>
</evidence>
<sequence length="635" mass="66627">MMIGQKHNLGVRCAGSRVQRLAVQPSVIPRAACRSSRGSRLRVVGSAVAFPPSNEDFMEGSNSSSNSSSNNNGPSSMGPVTMAKGGMGGSLGGSATLERSKLSFVMPTPVQQQPKLDDGGSGGDIGKNIHNGGGGGDDGGDDDDYFNEGDDDGEGGDGQGAGRWGLLRAAIPEQYDSFSIGAVLAEWMRTIADLPAILRQAVTLGLFSSAQLVRFFAMDVRPNVTRTVSRRLPPSVARDFVGRLMADPGFVQKAVLESSIAACASLWYEYRARGERFKQELDLVMINTLGMAAATCATVWMVAPTRSYGSIQKFPWQQTLDGLPNCVFDASGPLRQYSMQARVGGFFAKLAELSAVGAVTGGATSILSSAAVNLRQRADPEWQPSVAVPTLGLASGGLGAYFATNANTRYQLIGGLDRVLFAHTNYLWTYLLLSGGARFASQYVGEQTRPAWQGMPAPASLAPVQIPRPAGLRLPRRIKKKVSKKVPKYQAVQQQQQQQQPALQAAAGNDGSNAVAASMAATAAAPVPTHTPQLELTPLSAETSSSGQQGQQSEELPQASGSNAASDVASSSGQPGLVSGTEELHQPLLQQQEQQQALHVVAPAAVSASESEDSSMVGQQAGNHQNTAGPQYAGH</sequence>
<feature type="region of interest" description="Disordered" evidence="10">
    <location>
        <begin position="106"/>
        <end position="161"/>
    </location>
</feature>
<feature type="compositionally biased region" description="Low complexity" evidence="10">
    <location>
        <begin position="586"/>
        <end position="617"/>
    </location>
</feature>
<comment type="subcellular location">
    <subcellularLocation>
        <location evidence="1">Membrane</location>
        <topology evidence="1">Multi-pass membrane protein</topology>
    </subcellularLocation>
    <subcellularLocation>
        <location evidence="2">Plastid</location>
        <location evidence="2">Chloroplast</location>
    </subcellularLocation>
</comment>
<comment type="similarity">
    <text evidence="3">Belongs to the RETICULATA family.</text>
</comment>
<dbReference type="Proteomes" id="UP000815325">
    <property type="component" value="Unassembled WGS sequence"/>
</dbReference>
<protein>
    <submittedName>
        <fullName evidence="11">Uncharacterized protein</fullName>
    </submittedName>
</protein>
<evidence type="ECO:0000313" key="12">
    <source>
        <dbReference type="Proteomes" id="UP000815325"/>
    </source>
</evidence>
<evidence type="ECO:0000313" key="11">
    <source>
        <dbReference type="EMBL" id="KAF5834300.1"/>
    </source>
</evidence>
<dbReference type="Pfam" id="PF11891">
    <property type="entry name" value="RETICULATA-like"/>
    <property type="match status" value="1"/>
</dbReference>
<feature type="compositionally biased region" description="Polar residues" evidence="10">
    <location>
        <begin position="559"/>
        <end position="574"/>
    </location>
</feature>
<keyword evidence="9" id="KW-0472">Membrane</keyword>
<name>A0ABQ7GI61_DUNSA</name>
<evidence type="ECO:0000256" key="6">
    <source>
        <dbReference type="ARBA" id="ARBA00022692"/>
    </source>
</evidence>
<evidence type="ECO:0000256" key="3">
    <source>
        <dbReference type="ARBA" id="ARBA00010793"/>
    </source>
</evidence>
<evidence type="ECO:0000256" key="5">
    <source>
        <dbReference type="ARBA" id="ARBA00022640"/>
    </source>
</evidence>
<evidence type="ECO:0000256" key="4">
    <source>
        <dbReference type="ARBA" id="ARBA00022528"/>
    </source>
</evidence>
<feature type="compositionally biased region" description="Polar residues" evidence="10">
    <location>
        <begin position="618"/>
        <end position="629"/>
    </location>
</feature>
<keyword evidence="7" id="KW-0809">Transit peptide</keyword>
<feature type="region of interest" description="Disordered" evidence="10">
    <location>
        <begin position="485"/>
        <end position="510"/>
    </location>
</feature>
<evidence type="ECO:0000256" key="9">
    <source>
        <dbReference type="ARBA" id="ARBA00023136"/>
    </source>
</evidence>
<evidence type="ECO:0000256" key="10">
    <source>
        <dbReference type="SAM" id="MobiDB-lite"/>
    </source>
</evidence>
<dbReference type="InterPro" id="IPR021825">
    <property type="entry name" value="RETICULATA-related"/>
</dbReference>
<evidence type="ECO:0000256" key="7">
    <source>
        <dbReference type="ARBA" id="ARBA00022946"/>
    </source>
</evidence>
<feature type="compositionally biased region" description="Low complexity" evidence="10">
    <location>
        <begin position="60"/>
        <end position="84"/>
    </location>
</feature>
<organism evidence="11 12">
    <name type="scientific">Dunaliella salina</name>
    <name type="common">Green alga</name>
    <name type="synonym">Protococcus salinus</name>
    <dbReference type="NCBI Taxonomy" id="3046"/>
    <lineage>
        <taxon>Eukaryota</taxon>
        <taxon>Viridiplantae</taxon>
        <taxon>Chlorophyta</taxon>
        <taxon>core chlorophytes</taxon>
        <taxon>Chlorophyceae</taxon>
        <taxon>CS clade</taxon>
        <taxon>Chlamydomonadales</taxon>
        <taxon>Dunaliellaceae</taxon>
        <taxon>Dunaliella</taxon>
    </lineage>
</organism>
<keyword evidence="6" id="KW-0812">Transmembrane</keyword>
<keyword evidence="8" id="KW-1133">Transmembrane helix</keyword>
<feature type="region of interest" description="Disordered" evidence="10">
    <location>
        <begin position="540"/>
        <end position="635"/>
    </location>
</feature>
<keyword evidence="5" id="KW-0934">Plastid</keyword>
<feature type="region of interest" description="Disordered" evidence="10">
    <location>
        <begin position="51"/>
        <end position="93"/>
    </location>
</feature>
<evidence type="ECO:0000256" key="8">
    <source>
        <dbReference type="ARBA" id="ARBA00022989"/>
    </source>
</evidence>